<dbReference type="OrthoDB" id="336435at2"/>
<sequence length="407" mass="46891">MDWKFPKFKAGQPRRWEFLLPPGSAKETESVLAGIISDPFLPRNHTPEFKVFPEKFILEKTNFRQALEVLVRVPWARDFRLNLGKFPFTQKFSFSGLLEKLKESGLLPPGWEVNFHPQVRGRTDVSREELQSLWEESYSEPSENNPKRTELNALALGEDLILSLSLAGSPLFKRGNFKPLSKSAPVREDTAVFLLHLLEKKMSNPDAVFVPFAGSGTFIWESSSLIHRIGFPHLDRNYMFQDLEDFPGPSWDFLRKKIISMGKTGSLRIWFNDSEPEVFSYLKERNEEYQDFLNNLEPEKEINVQGSEGDFFSFSSKDVWEKTGKPGKIWMPLNPPYGLRIQNGSNSGLYRKIAEVLKDWWELPTEISGFVLCPDEESWSSFLKGVHSKLHTVHITHGGLDLRVVYF</sequence>
<dbReference type="InterPro" id="IPR029063">
    <property type="entry name" value="SAM-dependent_MTases_sf"/>
</dbReference>
<evidence type="ECO:0000313" key="2">
    <source>
        <dbReference type="Proteomes" id="UP000297762"/>
    </source>
</evidence>
<evidence type="ECO:0000313" key="1">
    <source>
        <dbReference type="EMBL" id="TGL60818.1"/>
    </source>
</evidence>
<dbReference type="EMBL" id="RQGF01000028">
    <property type="protein sequence ID" value="TGL60818.1"/>
    <property type="molecule type" value="Genomic_DNA"/>
</dbReference>
<dbReference type="Gene3D" id="3.30.2130.30">
    <property type="match status" value="1"/>
</dbReference>
<dbReference type="Proteomes" id="UP000297762">
    <property type="component" value="Unassembled WGS sequence"/>
</dbReference>
<name>A0A4R9K5J7_9LEPT</name>
<dbReference type="AlphaFoldDB" id="A0A4R9K5J7"/>
<gene>
    <name evidence="1" type="ORF">EHQ64_13475</name>
</gene>
<comment type="caution">
    <text evidence="1">The sequence shown here is derived from an EMBL/GenBank/DDBJ whole genome shotgun (WGS) entry which is preliminary data.</text>
</comment>
<accession>A0A4R9K5J7</accession>
<protein>
    <submittedName>
        <fullName evidence="1">Uncharacterized protein</fullName>
    </submittedName>
</protein>
<proteinExistence type="predicted"/>
<dbReference type="RefSeq" id="WP_135650030.1">
    <property type="nucleotide sequence ID" value="NZ_RQGF01000028.1"/>
</dbReference>
<reference evidence="1" key="1">
    <citation type="journal article" date="2019" name="PLoS Negl. Trop. Dis.">
        <title>Revisiting the worldwide diversity of Leptospira species in the environment.</title>
        <authorList>
            <person name="Vincent A.T."/>
            <person name="Schiettekatte O."/>
            <person name="Bourhy P."/>
            <person name="Veyrier F.J."/>
            <person name="Picardeau M."/>
        </authorList>
    </citation>
    <scope>NUCLEOTIDE SEQUENCE [LARGE SCALE GENOMIC DNA]</scope>
    <source>
        <strain evidence="1">201702455</strain>
    </source>
</reference>
<organism evidence="1 2">
    <name type="scientific">Leptospira sarikeiensis</name>
    <dbReference type="NCBI Taxonomy" id="2484943"/>
    <lineage>
        <taxon>Bacteria</taxon>
        <taxon>Pseudomonadati</taxon>
        <taxon>Spirochaetota</taxon>
        <taxon>Spirochaetia</taxon>
        <taxon>Leptospirales</taxon>
        <taxon>Leptospiraceae</taxon>
        <taxon>Leptospira</taxon>
    </lineage>
</organism>
<dbReference type="Gene3D" id="3.40.50.150">
    <property type="entry name" value="Vaccinia Virus protein VP39"/>
    <property type="match status" value="1"/>
</dbReference>
<keyword evidence="2" id="KW-1185">Reference proteome</keyword>